<dbReference type="Gene3D" id="3.30.360.20">
    <property type="entry name" value="RNA 3'-terminal phosphate cyclase, insert domain"/>
    <property type="match status" value="1"/>
</dbReference>
<evidence type="ECO:0000256" key="5">
    <source>
        <dbReference type="HAMAP-Rule" id="MF_00200"/>
    </source>
</evidence>
<comment type="catalytic activity">
    <reaction evidence="4 5">
        <text>a 3'-end 3'-phospho-ribonucleotide-RNA + ATP = a 3'-end 2',3'-cyclophospho-ribonucleotide-RNA + AMP + diphosphate</text>
        <dbReference type="Rhea" id="RHEA:23976"/>
        <dbReference type="Rhea" id="RHEA-COMP:10463"/>
        <dbReference type="Rhea" id="RHEA-COMP:10464"/>
        <dbReference type="ChEBI" id="CHEBI:30616"/>
        <dbReference type="ChEBI" id="CHEBI:33019"/>
        <dbReference type="ChEBI" id="CHEBI:83062"/>
        <dbReference type="ChEBI" id="CHEBI:83064"/>
        <dbReference type="ChEBI" id="CHEBI:456215"/>
        <dbReference type="EC" id="6.5.1.4"/>
    </reaction>
</comment>
<dbReference type="Pfam" id="PF01137">
    <property type="entry name" value="RTC"/>
    <property type="match status" value="1"/>
</dbReference>
<dbReference type="OrthoDB" id="9789235at2"/>
<dbReference type="STRING" id="1166337.SAMN05192580_1621"/>
<keyword evidence="5" id="KW-0963">Cytoplasm</keyword>
<comment type="subcellular location">
    <subcellularLocation>
        <location evidence="5">Cytoplasm</location>
    </subcellularLocation>
</comment>
<evidence type="ECO:0000259" key="8">
    <source>
        <dbReference type="Pfam" id="PF05189"/>
    </source>
</evidence>
<sequence length="343" mass="36367">MIVIDGSEGEGGGQIVRNACALSLVTGEPFRIVNVRANRAKPGLMRQHVTAIEAACTIGGSDCEGLTVGSSEVMFRPGTVVPGEYRFAVGTAGSTGLVLQTVLMPLVLANKPSRLVLEGGTHNMLAPPFDFITKAFLPIVNRMGPRVEARLVRHGFYPRGGGRIEVDITPAQLSPLDCTERGALLDRSACALFAGLPIEIAEREIGVARESLGWSERECYVRELPADQGPGNLLMLTAAFENVTEIVSGFGQLGVPAERVAKTAVGRMRGYLGSSAFAGPYLADQLLLPFALAGGGSFTTVKPSQHCLTAAAIIERFTGRATRFVQQDGGSHLVSLEKIRLHA</sequence>
<reference evidence="9 10" key="1">
    <citation type="submission" date="2016-10" db="EMBL/GenBank/DDBJ databases">
        <authorList>
            <person name="de Groot N.N."/>
        </authorList>
    </citation>
    <scope>NUCLEOTIDE SEQUENCE [LARGE SCALE GENOMIC DNA]</scope>
    <source>
        <strain evidence="9 10">S5-249</strain>
    </source>
</reference>
<comment type="function">
    <text evidence="5">Catalyzes the conversion of 3'-phosphate to a 2',3'-cyclic phosphodiester at the end of RNA. The mechanism of action of the enzyme occurs in 3 steps: (A) adenylation of the enzyme by ATP; (B) transfer of adenylate to an RNA-N3'P to produce RNA-N3'PP5'A; (C) and attack of the adjacent 2'-hydroxyl on the 3'-phosphorus in the diester linkage to produce the cyclic end product. The biological role of this enzyme is unknown but it is likely to function in some aspects of cellular RNA processing.</text>
</comment>
<dbReference type="PROSITE" id="PS01287">
    <property type="entry name" value="RTC"/>
    <property type="match status" value="1"/>
</dbReference>
<feature type="domain" description="RNA 3'-terminal phosphate cyclase" evidence="7">
    <location>
        <begin position="9"/>
        <end position="321"/>
    </location>
</feature>
<dbReference type="NCBIfam" id="NF003246">
    <property type="entry name" value="PRK04204.1-2"/>
    <property type="match status" value="1"/>
</dbReference>
<accession>A0A1I6KDV9</accession>
<name>A0A1I6KDV9_9SPHN</name>
<dbReference type="InterPro" id="IPR037136">
    <property type="entry name" value="RNA3'_phos_cyclase_dom_sf"/>
</dbReference>
<dbReference type="SUPFAM" id="SSF52913">
    <property type="entry name" value="RNA 3'-terminal phosphate cyclase, RPTC, insert domain"/>
    <property type="match status" value="1"/>
</dbReference>
<dbReference type="Pfam" id="PF05189">
    <property type="entry name" value="RTC_insert"/>
    <property type="match status" value="1"/>
</dbReference>
<dbReference type="InterPro" id="IPR023797">
    <property type="entry name" value="RNA3'_phos_cyclase_dom"/>
</dbReference>
<dbReference type="InterPro" id="IPR013791">
    <property type="entry name" value="RNA3'-term_phos_cycl_insert"/>
</dbReference>
<feature type="active site" description="Tele-AMP-histidine intermediate" evidence="5">
    <location>
        <position position="306"/>
    </location>
</feature>
<dbReference type="InterPro" id="IPR036553">
    <property type="entry name" value="RPTC_insert"/>
</dbReference>
<feature type="binding site" evidence="5">
    <location>
        <begin position="281"/>
        <end position="285"/>
    </location>
    <ligand>
        <name>ATP</name>
        <dbReference type="ChEBI" id="CHEBI:30616"/>
    </ligand>
</feature>
<evidence type="ECO:0000256" key="4">
    <source>
        <dbReference type="ARBA" id="ARBA00024481"/>
    </source>
</evidence>
<dbReference type="EC" id="6.5.1.4" evidence="5 6"/>
<keyword evidence="2 5" id="KW-0436">Ligase</keyword>
<keyword evidence="5" id="KW-0067">ATP-binding</keyword>
<dbReference type="InterPro" id="IPR013792">
    <property type="entry name" value="RNA3'P_cycl/enolpyr_Trfase_a/b"/>
</dbReference>
<evidence type="ECO:0000256" key="2">
    <source>
        <dbReference type="ARBA" id="ARBA00022598"/>
    </source>
</evidence>
<dbReference type="Gene3D" id="3.65.10.20">
    <property type="entry name" value="RNA 3'-terminal phosphate cyclase domain"/>
    <property type="match status" value="1"/>
</dbReference>
<evidence type="ECO:0000256" key="3">
    <source>
        <dbReference type="ARBA" id="ARBA00022741"/>
    </source>
</evidence>
<dbReference type="EMBL" id="FOZG01000001">
    <property type="protein sequence ID" value="SFR89443.1"/>
    <property type="molecule type" value="Genomic_DNA"/>
</dbReference>
<dbReference type="NCBIfam" id="TIGR03399">
    <property type="entry name" value="RNA_3prim_cycl"/>
    <property type="match status" value="1"/>
</dbReference>
<gene>
    <name evidence="5" type="primary">rtcA</name>
    <name evidence="9" type="ORF">SAMN05192580_1621</name>
</gene>
<dbReference type="PIRSF" id="PIRSF005378">
    <property type="entry name" value="RNA3'_term_phos_cycl_euk"/>
    <property type="match status" value="1"/>
</dbReference>
<evidence type="ECO:0000313" key="9">
    <source>
        <dbReference type="EMBL" id="SFR89443.1"/>
    </source>
</evidence>
<dbReference type="RefSeq" id="WP_093313096.1">
    <property type="nucleotide sequence ID" value="NZ_FOZG01000001.1"/>
</dbReference>
<evidence type="ECO:0000259" key="7">
    <source>
        <dbReference type="Pfam" id="PF01137"/>
    </source>
</evidence>
<dbReference type="GO" id="GO:0005524">
    <property type="term" value="F:ATP binding"/>
    <property type="evidence" value="ECO:0007669"/>
    <property type="project" value="UniProtKB-KW"/>
</dbReference>
<keyword evidence="10" id="KW-1185">Reference proteome</keyword>
<dbReference type="GO" id="GO:0006396">
    <property type="term" value="P:RNA processing"/>
    <property type="evidence" value="ECO:0007669"/>
    <property type="project" value="UniProtKB-UniRule"/>
</dbReference>
<dbReference type="SUPFAM" id="SSF55205">
    <property type="entry name" value="EPT/RTPC-like"/>
    <property type="match status" value="1"/>
</dbReference>
<dbReference type="HAMAP" id="MF_00200">
    <property type="entry name" value="RTC"/>
    <property type="match status" value="1"/>
</dbReference>
<feature type="domain" description="RNA 3'-terminal phosphate cyclase insert" evidence="8">
    <location>
        <begin position="179"/>
        <end position="272"/>
    </location>
</feature>
<evidence type="ECO:0000256" key="6">
    <source>
        <dbReference type="NCBIfam" id="TIGR03399"/>
    </source>
</evidence>
<protein>
    <recommendedName>
        <fullName evidence="5 6">RNA 3'-terminal phosphate cyclase</fullName>
        <shortName evidence="5">RNA cyclase</shortName>
        <shortName evidence="5">RNA-3'-phosphate cyclase</shortName>
        <ecNumber evidence="5 6">6.5.1.4</ecNumber>
    </recommendedName>
</protein>
<dbReference type="PANTHER" id="PTHR11096">
    <property type="entry name" value="RNA 3' TERMINAL PHOSPHATE CYCLASE"/>
    <property type="match status" value="1"/>
</dbReference>
<proteinExistence type="inferred from homology"/>
<organism evidence="9 10">
    <name type="scientific">Sphingomonas jatrophae</name>
    <dbReference type="NCBI Taxonomy" id="1166337"/>
    <lineage>
        <taxon>Bacteria</taxon>
        <taxon>Pseudomonadati</taxon>
        <taxon>Pseudomonadota</taxon>
        <taxon>Alphaproteobacteria</taxon>
        <taxon>Sphingomonadales</taxon>
        <taxon>Sphingomonadaceae</taxon>
        <taxon>Sphingomonas</taxon>
    </lineage>
</organism>
<keyword evidence="3 5" id="KW-0547">Nucleotide-binding</keyword>
<dbReference type="GO" id="GO:0003963">
    <property type="term" value="F:RNA-3'-phosphate cyclase activity"/>
    <property type="evidence" value="ECO:0007669"/>
    <property type="project" value="UniProtKB-UniRule"/>
</dbReference>
<evidence type="ECO:0000256" key="1">
    <source>
        <dbReference type="ARBA" id="ARBA00009206"/>
    </source>
</evidence>
<dbReference type="GO" id="GO:0005737">
    <property type="term" value="C:cytoplasm"/>
    <property type="evidence" value="ECO:0007669"/>
    <property type="project" value="UniProtKB-SubCell"/>
</dbReference>
<dbReference type="Proteomes" id="UP000198824">
    <property type="component" value="Unassembled WGS sequence"/>
</dbReference>
<dbReference type="InterPro" id="IPR000228">
    <property type="entry name" value="RNA3'_term_phos_cyc"/>
</dbReference>
<dbReference type="InterPro" id="IPR020719">
    <property type="entry name" value="RNA3'_term_phos_cycl-like_CS"/>
</dbReference>
<evidence type="ECO:0000313" key="10">
    <source>
        <dbReference type="Proteomes" id="UP000198824"/>
    </source>
</evidence>
<comment type="similarity">
    <text evidence="1 5">Belongs to the RNA 3'-terminal cyclase family. Type 1 subfamily.</text>
</comment>
<dbReference type="InterPro" id="IPR017770">
    <property type="entry name" value="RNA3'_term_phos_cyc_type_1"/>
</dbReference>
<dbReference type="AlphaFoldDB" id="A0A1I6KDV9"/>
<dbReference type="PANTHER" id="PTHR11096:SF0">
    <property type="entry name" value="RNA 3'-TERMINAL PHOSPHATE CYCLASE"/>
    <property type="match status" value="1"/>
</dbReference>
<feature type="binding site" evidence="5">
    <location>
        <position position="100"/>
    </location>
    <ligand>
        <name>ATP</name>
        <dbReference type="ChEBI" id="CHEBI:30616"/>
    </ligand>
</feature>